<evidence type="ECO:0000256" key="1">
    <source>
        <dbReference type="SAM" id="MobiDB-lite"/>
    </source>
</evidence>
<dbReference type="PANTHER" id="PTHR46951:SF2">
    <property type="entry name" value="BED-TYPE DOMAIN-CONTAINING PROTEIN"/>
    <property type="match status" value="1"/>
</dbReference>
<feature type="compositionally biased region" description="Polar residues" evidence="1">
    <location>
        <begin position="319"/>
        <end position="331"/>
    </location>
</feature>
<dbReference type="Proteomes" id="UP000324897">
    <property type="component" value="Chromosome 2"/>
</dbReference>
<comment type="caution">
    <text evidence="3">The sequence shown here is derived from an EMBL/GenBank/DDBJ whole genome shotgun (WGS) entry which is preliminary data.</text>
</comment>
<sequence length="398" mass="43595">MTAEAGAVEDGGRTRPRPPPASEHDVDRQRHGRGKEKDAGASSSGAAGRSTTTAATVEVTTQRGAKIKLRGPISNPWSHGQPYMSGFTCKLDPEALYRSKLARKASAKLAVTLAIKKLASSSEKASIAIEQFAMFTSKRGLFGGEEARKAALSGRMRAADWWDSFGGQYQELQKIARRIVSQCMSSSGCERNWSTFALVHTKLRNRLGYDKLHKLVYVHYNLKLRIQHYEADLQSFQEMQNLQEREADPCSILMDVALYDEGNPIIDWFANSMSAKLSFDTEGTKKKRKEGSNKESNGKKKRKVGWEEEEEGSADDCVSDSSQGSLQSPTYVESGDGSSGDSEGDDDDGAAGSEEARDNGAIGKDDGVRPSATLQQPAPRRRKQKRQKTVSVKGLYSV</sequence>
<dbReference type="PANTHER" id="PTHR46951">
    <property type="entry name" value="BED-TYPE DOMAIN-CONTAINING PROTEIN"/>
    <property type="match status" value="1"/>
</dbReference>
<evidence type="ECO:0000259" key="2">
    <source>
        <dbReference type="Pfam" id="PF05699"/>
    </source>
</evidence>
<dbReference type="EMBL" id="RWGY01000013">
    <property type="protein sequence ID" value="TVU26605.1"/>
    <property type="molecule type" value="Genomic_DNA"/>
</dbReference>
<evidence type="ECO:0000313" key="3">
    <source>
        <dbReference type="EMBL" id="TVU26605.1"/>
    </source>
</evidence>
<feature type="compositionally biased region" description="Low complexity" evidence="1">
    <location>
        <begin position="40"/>
        <end position="57"/>
    </location>
</feature>
<proteinExistence type="predicted"/>
<feature type="compositionally biased region" description="Acidic residues" evidence="1">
    <location>
        <begin position="307"/>
        <end position="318"/>
    </location>
</feature>
<accession>A0A5J9USU9</accession>
<protein>
    <recommendedName>
        <fullName evidence="2">HAT C-terminal dimerisation domain-containing protein</fullName>
    </recommendedName>
</protein>
<feature type="domain" description="HAT C-terminal dimerisation" evidence="2">
    <location>
        <begin position="156"/>
        <end position="222"/>
    </location>
</feature>
<feature type="compositionally biased region" description="Basic and acidic residues" evidence="1">
    <location>
        <begin position="22"/>
        <end position="39"/>
    </location>
</feature>
<dbReference type="InterPro" id="IPR012337">
    <property type="entry name" value="RNaseH-like_sf"/>
</dbReference>
<keyword evidence="4" id="KW-1185">Reference proteome</keyword>
<evidence type="ECO:0000313" key="4">
    <source>
        <dbReference type="Proteomes" id="UP000324897"/>
    </source>
</evidence>
<feature type="region of interest" description="Disordered" evidence="1">
    <location>
        <begin position="279"/>
        <end position="398"/>
    </location>
</feature>
<feature type="compositionally biased region" description="Basic and acidic residues" evidence="1">
    <location>
        <begin position="354"/>
        <end position="368"/>
    </location>
</feature>
<feature type="compositionally biased region" description="Basic residues" evidence="1">
    <location>
        <begin position="379"/>
        <end position="388"/>
    </location>
</feature>
<organism evidence="3 4">
    <name type="scientific">Eragrostis curvula</name>
    <name type="common">weeping love grass</name>
    <dbReference type="NCBI Taxonomy" id="38414"/>
    <lineage>
        <taxon>Eukaryota</taxon>
        <taxon>Viridiplantae</taxon>
        <taxon>Streptophyta</taxon>
        <taxon>Embryophyta</taxon>
        <taxon>Tracheophyta</taxon>
        <taxon>Spermatophyta</taxon>
        <taxon>Magnoliopsida</taxon>
        <taxon>Liliopsida</taxon>
        <taxon>Poales</taxon>
        <taxon>Poaceae</taxon>
        <taxon>PACMAD clade</taxon>
        <taxon>Chloridoideae</taxon>
        <taxon>Eragrostideae</taxon>
        <taxon>Eragrostidinae</taxon>
        <taxon>Eragrostis</taxon>
    </lineage>
</organism>
<dbReference type="GO" id="GO:0046983">
    <property type="term" value="F:protein dimerization activity"/>
    <property type="evidence" value="ECO:0007669"/>
    <property type="project" value="InterPro"/>
</dbReference>
<dbReference type="OrthoDB" id="695427at2759"/>
<dbReference type="SUPFAM" id="SSF53098">
    <property type="entry name" value="Ribonuclease H-like"/>
    <property type="match status" value="1"/>
</dbReference>
<dbReference type="AlphaFoldDB" id="A0A5J9USU9"/>
<reference evidence="3 4" key="1">
    <citation type="journal article" date="2019" name="Sci. Rep.">
        <title>A high-quality genome of Eragrostis curvula grass provides insights into Poaceae evolution and supports new strategies to enhance forage quality.</title>
        <authorList>
            <person name="Carballo J."/>
            <person name="Santos B.A.C.M."/>
            <person name="Zappacosta D."/>
            <person name="Garbus I."/>
            <person name="Selva J.P."/>
            <person name="Gallo C.A."/>
            <person name="Diaz A."/>
            <person name="Albertini E."/>
            <person name="Caccamo M."/>
            <person name="Echenique V."/>
        </authorList>
    </citation>
    <scope>NUCLEOTIDE SEQUENCE [LARGE SCALE GENOMIC DNA]</scope>
    <source>
        <strain evidence="4">cv. Victoria</strain>
        <tissue evidence="3">Leaf</tissue>
    </source>
</reference>
<dbReference type="Pfam" id="PF05699">
    <property type="entry name" value="Dimer_Tnp_hAT"/>
    <property type="match status" value="1"/>
</dbReference>
<feature type="region of interest" description="Disordered" evidence="1">
    <location>
        <begin position="1"/>
        <end position="57"/>
    </location>
</feature>
<dbReference type="InterPro" id="IPR008906">
    <property type="entry name" value="HATC_C_dom"/>
</dbReference>
<name>A0A5J9USU9_9POAL</name>
<gene>
    <name evidence="3" type="ORF">EJB05_29159</name>
</gene>
<feature type="non-terminal residue" evidence="3">
    <location>
        <position position="1"/>
    </location>
</feature>
<dbReference type="Gramene" id="TVU26605">
    <property type="protein sequence ID" value="TVU26605"/>
    <property type="gene ID" value="EJB05_29159"/>
</dbReference>